<comment type="subcellular location">
    <subcellularLocation>
        <location evidence="1">Membrane</location>
        <topology evidence="1">Multi-pass membrane protein</topology>
    </subcellularLocation>
</comment>
<dbReference type="PANTHER" id="PTHR31272">
    <property type="entry name" value="CYTOCHROME C-TYPE BIOGENESIS PROTEIN HI_1454-RELATED"/>
    <property type="match status" value="1"/>
</dbReference>
<dbReference type="InterPro" id="IPR051790">
    <property type="entry name" value="Cytochrome_c-biogenesis_DsbD"/>
</dbReference>
<reference evidence="8 9" key="1">
    <citation type="submission" date="2018-11" db="EMBL/GenBank/DDBJ databases">
        <title>Gordonia insulae sp. nov., isolated from an island soil.</title>
        <authorList>
            <person name="Kim Y.S."/>
            <person name="Kim S.B."/>
        </authorList>
    </citation>
    <scope>NUCLEOTIDE SEQUENCE [LARGE SCALE GENOMIC DNA]</scope>
    <source>
        <strain evidence="8 9">MMS17-SY073</strain>
    </source>
</reference>
<evidence type="ECO:0000256" key="5">
    <source>
        <dbReference type="ARBA" id="ARBA00023136"/>
    </source>
</evidence>
<keyword evidence="3 6" id="KW-0812">Transmembrane</keyword>
<evidence type="ECO:0000256" key="6">
    <source>
        <dbReference type="SAM" id="Phobius"/>
    </source>
</evidence>
<name>A0A3G8JSG0_9ACTN</name>
<feature type="transmembrane region" description="Helical" evidence="6">
    <location>
        <begin position="232"/>
        <end position="253"/>
    </location>
</feature>
<dbReference type="KEGG" id="gom:D7316_04630"/>
<protein>
    <recommendedName>
        <fullName evidence="7">Cytochrome C biogenesis protein transmembrane domain-containing protein</fullName>
    </recommendedName>
</protein>
<feature type="domain" description="Cytochrome C biogenesis protein transmembrane" evidence="7">
    <location>
        <begin position="28"/>
        <end position="250"/>
    </location>
</feature>
<dbReference type="AlphaFoldDB" id="A0A3G8JSG0"/>
<evidence type="ECO:0000313" key="9">
    <source>
        <dbReference type="Proteomes" id="UP000271469"/>
    </source>
</evidence>
<dbReference type="GO" id="GO:0016020">
    <property type="term" value="C:membrane"/>
    <property type="evidence" value="ECO:0007669"/>
    <property type="project" value="UniProtKB-SubCell"/>
</dbReference>
<accession>A0A3G8JSG0</accession>
<keyword evidence="4 6" id="KW-1133">Transmembrane helix</keyword>
<feature type="transmembrane region" description="Helical" evidence="6">
    <location>
        <begin position="82"/>
        <end position="105"/>
    </location>
</feature>
<dbReference type="PANTHER" id="PTHR31272:SF4">
    <property type="entry name" value="CYTOCHROME C-TYPE BIOGENESIS PROTEIN HI_1454-RELATED"/>
    <property type="match status" value="1"/>
</dbReference>
<feature type="transmembrane region" description="Helical" evidence="6">
    <location>
        <begin position="117"/>
        <end position="138"/>
    </location>
</feature>
<sequence length="272" mass="27990">MTTTMIHLAPQAAIGETFATTVSSGPLLLALAACVIAGLVSFASPCVVPLVPGYLSYLAGLVGAEAPAVNVGEPAKNGRSRVAIAAGLFVLGFTVIFVAATATVLGITSTFVVNREVLQRIGGVVTIVMGLVFIGLVPMAQREFRFAPRQMSNIVGAPLLGAVFALGWTPCLGPTLAAVIATASGTEGATAAKGVALIVAYCLGLGIPFVILAFSSAWALRSLGWLRNHARAIQVFGGVMLIAVGIALVTGLWDQFIVWVRDAFITDTELPV</sequence>
<dbReference type="EMBL" id="CP033972">
    <property type="protein sequence ID" value="AZG48017.1"/>
    <property type="molecule type" value="Genomic_DNA"/>
</dbReference>
<feature type="transmembrane region" description="Helical" evidence="6">
    <location>
        <begin position="27"/>
        <end position="51"/>
    </location>
</feature>
<comment type="similarity">
    <text evidence="2">Belongs to the DsbD family.</text>
</comment>
<keyword evidence="9" id="KW-1185">Reference proteome</keyword>
<dbReference type="RefSeq" id="WP_232017033.1">
    <property type="nucleotide sequence ID" value="NZ_CP033972.1"/>
</dbReference>
<evidence type="ECO:0000256" key="3">
    <source>
        <dbReference type="ARBA" id="ARBA00022692"/>
    </source>
</evidence>
<feature type="transmembrane region" description="Helical" evidence="6">
    <location>
        <begin position="195"/>
        <end position="220"/>
    </location>
</feature>
<evidence type="ECO:0000256" key="1">
    <source>
        <dbReference type="ARBA" id="ARBA00004141"/>
    </source>
</evidence>
<evidence type="ECO:0000256" key="4">
    <source>
        <dbReference type="ARBA" id="ARBA00022989"/>
    </source>
</evidence>
<dbReference type="InterPro" id="IPR003834">
    <property type="entry name" value="Cyt_c_assmbl_TM_dom"/>
</dbReference>
<gene>
    <name evidence="8" type="ORF">D7316_04630</name>
</gene>
<evidence type="ECO:0000256" key="2">
    <source>
        <dbReference type="ARBA" id="ARBA00006143"/>
    </source>
</evidence>
<evidence type="ECO:0000259" key="7">
    <source>
        <dbReference type="Pfam" id="PF02683"/>
    </source>
</evidence>
<feature type="transmembrane region" description="Helical" evidence="6">
    <location>
        <begin position="159"/>
        <end position="183"/>
    </location>
</feature>
<dbReference type="Pfam" id="PF02683">
    <property type="entry name" value="DsbD_TM"/>
    <property type="match status" value="1"/>
</dbReference>
<keyword evidence="5 6" id="KW-0472">Membrane</keyword>
<organism evidence="8 9">
    <name type="scientific">Gordonia insulae</name>
    <dbReference type="NCBI Taxonomy" id="2420509"/>
    <lineage>
        <taxon>Bacteria</taxon>
        <taxon>Bacillati</taxon>
        <taxon>Actinomycetota</taxon>
        <taxon>Actinomycetes</taxon>
        <taxon>Mycobacteriales</taxon>
        <taxon>Gordoniaceae</taxon>
        <taxon>Gordonia</taxon>
    </lineage>
</organism>
<proteinExistence type="inferred from homology"/>
<evidence type="ECO:0000313" key="8">
    <source>
        <dbReference type="EMBL" id="AZG48017.1"/>
    </source>
</evidence>
<dbReference type="GO" id="GO:0017004">
    <property type="term" value="P:cytochrome complex assembly"/>
    <property type="evidence" value="ECO:0007669"/>
    <property type="project" value="InterPro"/>
</dbReference>
<dbReference type="Proteomes" id="UP000271469">
    <property type="component" value="Chromosome"/>
</dbReference>